<dbReference type="RefSeq" id="WP_132478342.1">
    <property type="nucleotide sequence ID" value="NZ_JBHRVM010000001.1"/>
</dbReference>
<comment type="caution">
    <text evidence="3">The sequence shown here is derived from an EMBL/GenBank/DDBJ whole genome shotgun (WGS) entry which is preliminary data.</text>
</comment>
<dbReference type="PANTHER" id="PTHR35936:SF17">
    <property type="entry name" value="ARGININE-BINDING EXTRACELLULAR PROTEIN ARTP"/>
    <property type="match status" value="1"/>
</dbReference>
<reference evidence="3 4" key="1">
    <citation type="submission" date="2019-03" db="EMBL/GenBank/DDBJ databases">
        <title>Genomic Encyclopedia of Type Strains, Phase IV (KMG-IV): sequencing the most valuable type-strain genomes for metagenomic binning, comparative biology and taxonomic classification.</title>
        <authorList>
            <person name="Goeker M."/>
        </authorList>
    </citation>
    <scope>NUCLEOTIDE SEQUENCE [LARGE SCALE GENOMIC DNA]</scope>
    <source>
        <strain evidence="3 4">DSM 100048</strain>
    </source>
</reference>
<dbReference type="Proteomes" id="UP000294692">
    <property type="component" value="Unassembled WGS sequence"/>
</dbReference>
<dbReference type="InterPro" id="IPR001638">
    <property type="entry name" value="Solute-binding_3/MltF_N"/>
</dbReference>
<dbReference type="SUPFAM" id="SSF53850">
    <property type="entry name" value="Periplasmic binding protein-like II"/>
    <property type="match status" value="1"/>
</dbReference>
<proteinExistence type="predicted"/>
<protein>
    <submittedName>
        <fullName evidence="3">Amino acid ABC transporter substrate-binding protein (PAAT family)</fullName>
    </submittedName>
</protein>
<feature type="domain" description="Solute-binding protein family 3/N-terminal" evidence="2">
    <location>
        <begin position="16"/>
        <end position="236"/>
    </location>
</feature>
<dbReference type="PANTHER" id="PTHR35936">
    <property type="entry name" value="MEMBRANE-BOUND LYTIC MUREIN TRANSGLYCOSYLASE F"/>
    <property type="match status" value="1"/>
</dbReference>
<accession>A0A4R3UQJ5</accession>
<organism evidence="3 4">
    <name type="scientific">Paracandidimonas soli</name>
    <dbReference type="NCBI Taxonomy" id="1917182"/>
    <lineage>
        <taxon>Bacteria</taxon>
        <taxon>Pseudomonadati</taxon>
        <taxon>Pseudomonadota</taxon>
        <taxon>Betaproteobacteria</taxon>
        <taxon>Burkholderiales</taxon>
        <taxon>Alcaligenaceae</taxon>
        <taxon>Paracandidimonas</taxon>
    </lineage>
</organism>
<dbReference type="Gene3D" id="3.40.190.10">
    <property type="entry name" value="Periplasmic binding protein-like II"/>
    <property type="match status" value="2"/>
</dbReference>
<name>A0A4R3UQJ5_9BURK</name>
<evidence type="ECO:0000313" key="3">
    <source>
        <dbReference type="EMBL" id="TCU92264.1"/>
    </source>
</evidence>
<evidence type="ECO:0000313" key="4">
    <source>
        <dbReference type="Proteomes" id="UP000294692"/>
    </source>
</evidence>
<dbReference type="EMBL" id="SMBX01000015">
    <property type="protein sequence ID" value="TCU92264.1"/>
    <property type="molecule type" value="Genomic_DNA"/>
</dbReference>
<gene>
    <name evidence="3" type="ORF">EV686_11553</name>
</gene>
<evidence type="ECO:0000259" key="2">
    <source>
        <dbReference type="SMART" id="SM00062"/>
    </source>
</evidence>
<dbReference type="OrthoDB" id="571173at2"/>
<dbReference type="Pfam" id="PF00497">
    <property type="entry name" value="SBP_bac_3"/>
    <property type="match status" value="1"/>
</dbReference>
<keyword evidence="4" id="KW-1185">Reference proteome</keyword>
<keyword evidence="1" id="KW-0732">Signal</keyword>
<evidence type="ECO:0000256" key="1">
    <source>
        <dbReference type="ARBA" id="ARBA00022729"/>
    </source>
</evidence>
<dbReference type="SMART" id="SM00062">
    <property type="entry name" value="PBPb"/>
    <property type="match status" value="1"/>
</dbReference>
<dbReference type="CDD" id="cd13623">
    <property type="entry name" value="PBP2_AA_hypothetical"/>
    <property type="match status" value="1"/>
</dbReference>
<dbReference type="AlphaFoldDB" id="A0A4R3UQJ5"/>
<sequence length="245" mass="26044">MKPDASILSAFTPAGHLRASINLGNPILAGRDGDGNPAGVSIDLARAFAERLGVSLELVVLESAGRSVETVAGEKADIGFFAIDPLRAADIAFTDAYIHIEGAYLVREASPIHALEQVDRPGIRVTVGKGSAYDLFLSREIRQAEITRAPTSPAVVETFLRENTEVAAGVRQQLEADASKHPGLRLIPGSFMTIRQAMGVPRSRGEQAAAFLSAFVEDMKRSGFILDAMDRHGIEGASVAPGRRA</sequence>